<dbReference type="Proteomes" id="UP000660554">
    <property type="component" value="Unassembled WGS sequence"/>
</dbReference>
<organism evidence="2 3">
    <name type="scientific">Streptomyces virginiae</name>
    <name type="common">Streptomyces cinnamonensis</name>
    <dbReference type="NCBI Taxonomy" id="1961"/>
    <lineage>
        <taxon>Bacteria</taxon>
        <taxon>Bacillati</taxon>
        <taxon>Actinomycetota</taxon>
        <taxon>Actinomycetes</taxon>
        <taxon>Kitasatosporales</taxon>
        <taxon>Streptomycetaceae</taxon>
        <taxon>Streptomyces</taxon>
    </lineage>
</organism>
<dbReference type="EMBL" id="BNDV01000018">
    <property type="protein sequence ID" value="GHI18332.1"/>
    <property type="molecule type" value="Genomic_DNA"/>
</dbReference>
<name>A0ABQ3P038_STRVG</name>
<evidence type="ECO:0008006" key="4">
    <source>
        <dbReference type="Google" id="ProtNLM"/>
    </source>
</evidence>
<reference evidence="3" key="1">
    <citation type="submission" date="2020-09" db="EMBL/GenBank/DDBJ databases">
        <title>Whole genome shotgun sequence of Streptomyces cinnamonensis NBRC 15873.</title>
        <authorList>
            <person name="Komaki H."/>
            <person name="Tamura T."/>
        </authorList>
    </citation>
    <scope>NUCLEOTIDE SEQUENCE [LARGE SCALE GENOMIC DNA]</scope>
    <source>
        <strain evidence="3">NBRC 15873</strain>
    </source>
</reference>
<proteinExistence type="predicted"/>
<evidence type="ECO:0000313" key="2">
    <source>
        <dbReference type="EMBL" id="GHI18332.1"/>
    </source>
</evidence>
<sequence>MLAGIATPAMTAAASAAIPSKSMLVMVPQPEVRGRTPLAAPPAYGRRDDKPGSTRPSSSGGTGEVDVLERHASLVPVAGCPSGNRRHPKPSKAPNRDRSGAFVVVGTHGSEPPTSALQARPLTHCPGRDDSGTRLACSM</sequence>
<feature type="region of interest" description="Disordered" evidence="1">
    <location>
        <begin position="29"/>
        <end position="139"/>
    </location>
</feature>
<accession>A0ABQ3P038</accession>
<keyword evidence="3" id="KW-1185">Reference proteome</keyword>
<comment type="caution">
    <text evidence="2">The sequence shown here is derived from an EMBL/GenBank/DDBJ whole genome shotgun (WGS) entry which is preliminary data.</text>
</comment>
<evidence type="ECO:0000313" key="3">
    <source>
        <dbReference type="Proteomes" id="UP000660554"/>
    </source>
</evidence>
<evidence type="ECO:0000256" key="1">
    <source>
        <dbReference type="SAM" id="MobiDB-lite"/>
    </source>
</evidence>
<gene>
    <name evidence="2" type="ORF">Scinn_77950</name>
</gene>
<protein>
    <recommendedName>
        <fullName evidence="4">Secreted protein</fullName>
    </recommendedName>
</protein>